<evidence type="ECO:0000256" key="1">
    <source>
        <dbReference type="SAM" id="Phobius"/>
    </source>
</evidence>
<dbReference type="RefSeq" id="WP_192011474.1">
    <property type="nucleotide sequence ID" value="NZ_JACYTQ010000007.1"/>
</dbReference>
<name>A0ABR9AP81_9BACT</name>
<protein>
    <submittedName>
        <fullName evidence="2">DUF748 domain-containing protein</fullName>
    </submittedName>
</protein>
<feature type="transmembrane region" description="Helical" evidence="1">
    <location>
        <begin position="5"/>
        <end position="26"/>
    </location>
</feature>
<reference evidence="2 3" key="1">
    <citation type="submission" date="2020-09" db="EMBL/GenBank/DDBJ databases">
        <title>Echinicola sp. CAU 1574 isolated from sand of Sido Beach.</title>
        <authorList>
            <person name="Kim W."/>
        </authorList>
    </citation>
    <scope>NUCLEOTIDE SEQUENCE [LARGE SCALE GENOMIC DNA]</scope>
    <source>
        <strain evidence="2 3">CAU 1574</strain>
    </source>
</reference>
<dbReference type="Pfam" id="PF05359">
    <property type="entry name" value="DUF748"/>
    <property type="match status" value="1"/>
</dbReference>
<accession>A0ABR9AP81</accession>
<dbReference type="InterPro" id="IPR052894">
    <property type="entry name" value="AsmA-related"/>
</dbReference>
<dbReference type="Proteomes" id="UP000647133">
    <property type="component" value="Unassembled WGS sequence"/>
</dbReference>
<dbReference type="PANTHER" id="PTHR30441:SF8">
    <property type="entry name" value="DUF748 DOMAIN-CONTAINING PROTEIN"/>
    <property type="match status" value="1"/>
</dbReference>
<gene>
    <name evidence="2" type="ORF">IFO69_17750</name>
</gene>
<evidence type="ECO:0000313" key="3">
    <source>
        <dbReference type="Proteomes" id="UP000647133"/>
    </source>
</evidence>
<organism evidence="2 3">
    <name type="scientific">Echinicola arenosa</name>
    <dbReference type="NCBI Taxonomy" id="2774144"/>
    <lineage>
        <taxon>Bacteria</taxon>
        <taxon>Pseudomonadati</taxon>
        <taxon>Bacteroidota</taxon>
        <taxon>Cytophagia</taxon>
        <taxon>Cytophagales</taxon>
        <taxon>Cyclobacteriaceae</taxon>
        <taxon>Echinicola</taxon>
    </lineage>
</organism>
<keyword evidence="1" id="KW-0472">Membrane</keyword>
<comment type="caution">
    <text evidence="2">The sequence shown here is derived from an EMBL/GenBank/DDBJ whole genome shotgun (WGS) entry which is preliminary data.</text>
</comment>
<keyword evidence="1" id="KW-1133">Transmembrane helix</keyword>
<proteinExistence type="predicted"/>
<dbReference type="PANTHER" id="PTHR30441">
    <property type="entry name" value="DUF748 DOMAIN-CONTAINING PROTEIN"/>
    <property type="match status" value="1"/>
</dbReference>
<sequence>MKKILLIISVVIFSVYLMLYISPYFVKNYFNKHSEELIGRKAFLEKLSFNPFNGKVHSENFTVYEQEDSTQFSGFASLDININFLKMVTGNFQFEEVALDSPYVHVVNRTGNFNFDDLLVSENPEEEGVEESTIAFEILNFRMDKGIVTYYETEIDHEVVMDDLSLELPRFAYNSESANMDIKLVINKTGHLTVKNDYYPSQNKLDARLSLRGLKLDIIKPYLSDYVISEDFEGVSGGDVRIVGIFGQETNVNIDGKAWVTQLTVKDTAQSPVIEADSIMVSLKNIDVFKERYEVGRVYAENFKMRFDMLDSTNNMMVMFAPMLEEGETESASNDTVPTQVNETEYYYSIDTFLVVNSSMKYRDYALDEYFEYNITEIAALADNIRSDSQEAKLSSTGVLNVQGNYNANLIFDPNKPLDFSLDFVVKGFQMEDLSPFSMTYAGHPIFEGNLVYSGKTTVKDGIMDSENKITVYDLEVGKRVSKNVLYVLPLKFGVFLLKDKNGVVNLDLPMEGNLYDPQFKVWPIVWQIIKQNLDKVVSAPGKLLANVFGMKEEDINYVEFEPLDSLVMEEQQKSLDNLMVLMDKKPGLLVELSYYEPDQIESMNLAIYEAKNKYLSEQLGINMEGNVKADERIADNDIHFINFMKGRLLLNNPELDSAQLVQSPDSLALELIGMENVLPQAKLLETARRENIIHYISTKDSSKINKFSFVELEEIPKIPIDKSGFVVTFDVE</sequence>
<keyword evidence="3" id="KW-1185">Reference proteome</keyword>
<dbReference type="InterPro" id="IPR008023">
    <property type="entry name" value="DUF748"/>
</dbReference>
<dbReference type="EMBL" id="JACYTQ010000007">
    <property type="protein sequence ID" value="MBD8490602.1"/>
    <property type="molecule type" value="Genomic_DNA"/>
</dbReference>
<keyword evidence="1" id="KW-0812">Transmembrane</keyword>
<evidence type="ECO:0000313" key="2">
    <source>
        <dbReference type="EMBL" id="MBD8490602.1"/>
    </source>
</evidence>